<feature type="compositionally biased region" description="Polar residues" evidence="10">
    <location>
        <begin position="159"/>
        <end position="173"/>
    </location>
</feature>
<dbReference type="PANTHER" id="PTHR47091">
    <property type="entry name" value="ALPHA-PROTEIN KINASE 2-RELATED"/>
    <property type="match status" value="1"/>
</dbReference>
<comment type="caution">
    <text evidence="13">The sequence shown here is derived from an EMBL/GenBank/DDBJ whole genome shotgun (WGS) entry which is preliminary data.</text>
</comment>
<accession>A0A8X8BTK0</accession>
<evidence type="ECO:0000256" key="3">
    <source>
        <dbReference type="ARBA" id="ARBA00022527"/>
    </source>
</evidence>
<evidence type="ECO:0000256" key="7">
    <source>
        <dbReference type="ARBA" id="ARBA00023319"/>
    </source>
</evidence>
<feature type="non-terminal residue" evidence="13">
    <location>
        <position position="1"/>
    </location>
</feature>
<feature type="compositionally biased region" description="Low complexity" evidence="10">
    <location>
        <begin position="495"/>
        <end position="506"/>
    </location>
</feature>
<evidence type="ECO:0000256" key="6">
    <source>
        <dbReference type="ARBA" id="ARBA00023157"/>
    </source>
</evidence>
<feature type="compositionally biased region" description="Basic and acidic residues" evidence="10">
    <location>
        <begin position="205"/>
        <end position="242"/>
    </location>
</feature>
<feature type="domain" description="Alpha-type protein kinase" evidence="12">
    <location>
        <begin position="1095"/>
        <end position="1327"/>
    </location>
</feature>
<feature type="region of interest" description="Disordered" evidence="10">
    <location>
        <begin position="142"/>
        <end position="250"/>
    </location>
</feature>
<dbReference type="Pfam" id="PF02816">
    <property type="entry name" value="Alpha_kinase"/>
    <property type="match status" value="1"/>
</dbReference>
<dbReference type="InterPro" id="IPR011009">
    <property type="entry name" value="Kinase-like_dom_sf"/>
</dbReference>
<dbReference type="Gene3D" id="3.20.200.10">
    <property type="entry name" value="MHCK/EF2 kinase"/>
    <property type="match status" value="1"/>
</dbReference>
<dbReference type="InterPro" id="IPR004166">
    <property type="entry name" value="a-kinase_dom"/>
</dbReference>
<feature type="region of interest" description="Disordered" evidence="10">
    <location>
        <begin position="1"/>
        <end position="30"/>
    </location>
</feature>
<feature type="region of interest" description="Disordered" evidence="10">
    <location>
        <begin position="948"/>
        <end position="976"/>
    </location>
</feature>
<evidence type="ECO:0000256" key="4">
    <source>
        <dbReference type="ARBA" id="ARBA00022679"/>
    </source>
</evidence>
<keyword evidence="14" id="KW-1185">Reference proteome</keyword>
<keyword evidence="3" id="KW-0723">Serine/threonine-protein kinase</keyword>
<evidence type="ECO:0000256" key="10">
    <source>
        <dbReference type="SAM" id="MobiDB-lite"/>
    </source>
</evidence>
<evidence type="ECO:0000256" key="9">
    <source>
        <dbReference type="ARBA" id="ARBA00048679"/>
    </source>
</evidence>
<evidence type="ECO:0000256" key="5">
    <source>
        <dbReference type="ARBA" id="ARBA00022777"/>
    </source>
</evidence>
<dbReference type="CDD" id="cd00096">
    <property type="entry name" value="Ig"/>
    <property type="match status" value="1"/>
</dbReference>
<dbReference type="InterPro" id="IPR007110">
    <property type="entry name" value="Ig-like_dom"/>
</dbReference>
<dbReference type="EMBL" id="JAATIS010001721">
    <property type="protein sequence ID" value="KAG2465871.1"/>
    <property type="molecule type" value="Genomic_DNA"/>
</dbReference>
<feature type="compositionally biased region" description="Basic and acidic residues" evidence="10">
    <location>
        <begin position="962"/>
        <end position="976"/>
    </location>
</feature>
<dbReference type="InterPro" id="IPR036179">
    <property type="entry name" value="Ig-like_dom_sf"/>
</dbReference>
<dbReference type="GO" id="GO:0004674">
    <property type="term" value="F:protein serine/threonine kinase activity"/>
    <property type="evidence" value="ECO:0007669"/>
    <property type="project" value="UniProtKB-KW"/>
</dbReference>
<dbReference type="EC" id="2.7.11.1" evidence="2"/>
<evidence type="ECO:0000259" key="11">
    <source>
        <dbReference type="PROSITE" id="PS50835"/>
    </source>
</evidence>
<keyword evidence="4" id="KW-0808">Transferase</keyword>
<dbReference type="InterPro" id="IPR013783">
    <property type="entry name" value="Ig-like_fold"/>
</dbReference>
<reference evidence="13 14" key="1">
    <citation type="journal article" date="2021" name="Cell">
        <title>Tracing the genetic footprints of vertebrate landing in non-teleost ray-finned fishes.</title>
        <authorList>
            <person name="Bi X."/>
            <person name="Wang K."/>
            <person name="Yang L."/>
            <person name="Pan H."/>
            <person name="Jiang H."/>
            <person name="Wei Q."/>
            <person name="Fang M."/>
            <person name="Yu H."/>
            <person name="Zhu C."/>
            <person name="Cai Y."/>
            <person name="He Y."/>
            <person name="Gan X."/>
            <person name="Zeng H."/>
            <person name="Yu D."/>
            <person name="Zhu Y."/>
            <person name="Jiang H."/>
            <person name="Qiu Q."/>
            <person name="Yang H."/>
            <person name="Zhang Y.E."/>
            <person name="Wang W."/>
            <person name="Zhu M."/>
            <person name="He S."/>
            <person name="Zhang G."/>
        </authorList>
    </citation>
    <scope>NUCLEOTIDE SEQUENCE [LARGE SCALE GENOMIC DNA]</scope>
    <source>
        <strain evidence="13">Bchr_013</strain>
    </source>
</reference>
<comment type="catalytic activity">
    <reaction evidence="8">
        <text>L-threonyl-[protein] + ATP = O-phospho-L-threonyl-[protein] + ADP + H(+)</text>
        <dbReference type="Rhea" id="RHEA:46608"/>
        <dbReference type="Rhea" id="RHEA-COMP:11060"/>
        <dbReference type="Rhea" id="RHEA-COMP:11605"/>
        <dbReference type="ChEBI" id="CHEBI:15378"/>
        <dbReference type="ChEBI" id="CHEBI:30013"/>
        <dbReference type="ChEBI" id="CHEBI:30616"/>
        <dbReference type="ChEBI" id="CHEBI:61977"/>
        <dbReference type="ChEBI" id="CHEBI:456216"/>
        <dbReference type="EC" id="2.7.11.1"/>
    </reaction>
</comment>
<dbReference type="PROSITE" id="PS51158">
    <property type="entry name" value="ALPHA_KINASE"/>
    <property type="match status" value="1"/>
</dbReference>
<evidence type="ECO:0000259" key="12">
    <source>
        <dbReference type="PROSITE" id="PS51158"/>
    </source>
</evidence>
<feature type="compositionally biased region" description="Basic and acidic residues" evidence="10">
    <location>
        <begin position="810"/>
        <end position="832"/>
    </location>
</feature>
<dbReference type="Proteomes" id="UP000886611">
    <property type="component" value="Unassembled WGS sequence"/>
</dbReference>
<sequence length="1363" mass="152228">MEATNGLTRDMLKAEEPSVQEAPSKDCQPGKHADMVHIITAHQKDLATIKTQELTAIAIQNKAEERNCLTEQKEEEMRGGLAETSMERERIDSTSNLKVYAKEVSLEIELVAKEKQGQEENLCHKEEEERVCCYSIKQDTEKMGHSDSVVTKEKHISLTRGSEQSSGIAVQENNRLRQKGRASDYTSEWDERTLADKQAAPSEQHGTDVSDVTRPKTHHNKDSDSSDTHGDAHPVRHSEKSSMESGKQTSLFTKNKIEQMIHRNSHSKEYKVSDQLQRLLDNLQQGKPEKTEVTNEPGTPILDLGIDNKILITQKSDYDSDVSLQLTGNLDTEGPKKPWESLKDSDKFSKDNKQLCAHTQVEDTTTHYGLFKPDKFYSKQDIIPKLESLCRNHCGCSSIKGESFNKSSLYNDINTQLSETSEEKTPRTISAPLNEMTEMEQLKTDKNNDNIENEMLGVISQHFKAEKLRKTQRDPIKGLKTDQNLNCSPHTILDQSQSNKRSSRNSSKQKEDLTFLSGLQFNTNETTKEEPQCSPPQEDLVQTEILKNIKHESMAVMQSASSNCCVKFTNPEFIYPPFSETSLGETQMPMKDDHLSAYDKTPSCKKSQAVKCPNKTSHYFRDSGLNKAAAEHTIQSTKIGNSKFKVITMNIGNTKDEVSVQETKSKHASQKSGLQNPENDTKMTGVPVHLQEERPTSTSRKGTVHNKHPSSRSSSKESQPALAKPALEISLNCPPPKKDDKQKVHGNGQLPTMLPRKLESAGGSETQQKGQKLERQSSDFDSSCGTKKEQSLNKLSGGKVKSTAKSKVRLPKESQESKVSPVREVENVEKTSSKLKGQTAPATKLHDKASTSNSSVVKNVNLVIDCAHSNDMGIPLRTQGKIMSEQKISHSVGEEMPAVPKPHVHQGSEELAKHVRVPDDKNMAGLVDKKRQKQCVEGNEHIKLKNKECQRAAGQTSHRKHHQDEIQTQKPPGKQEDKAPILLQNIHAETFANDSGNIKLCCQFSHICADSTIKWTKDSMILAKIQRKAGDESPVSLAIVQATAKDHGVYQCQLKNSCGKASSEFNLTTEALNNLIRQKNLEGGEEITFAQLMFREDFLNDQYFGDNKPGCIVTEEVHFGEGLHRKAFRTTVINGLVPVFNPGHPCVLKVHNAIAYGTKTNDELIQKNYRLAVQECHVQNTAREYIKEYKTEATNTDSFGEVPDIIPIYLIHRPANNIPYATLEEELIGEFVKYSVKDGKELNVMRRDSDAGQKCCTFQHWVFQRTGGNLLITDMQGVGMKLTDVGIATCGKGYKGFKGNCATSFIDQFKVLHQCNKFCELMGLKPLLSSQPKTRKMAAATVKTKVQPTPKNYIFPPLSKNKA</sequence>
<dbReference type="PANTHER" id="PTHR47091:SF2">
    <property type="entry name" value="ALPHA-PROTEIN KINASE 2"/>
    <property type="match status" value="1"/>
</dbReference>
<feature type="domain" description="Ig-like" evidence="11">
    <location>
        <begin position="980"/>
        <end position="1068"/>
    </location>
</feature>
<organism evidence="13 14">
    <name type="scientific">Polypterus senegalus</name>
    <name type="common">Senegal bichir</name>
    <dbReference type="NCBI Taxonomy" id="55291"/>
    <lineage>
        <taxon>Eukaryota</taxon>
        <taxon>Metazoa</taxon>
        <taxon>Chordata</taxon>
        <taxon>Craniata</taxon>
        <taxon>Vertebrata</taxon>
        <taxon>Euteleostomi</taxon>
        <taxon>Actinopterygii</taxon>
        <taxon>Polypteriformes</taxon>
        <taxon>Polypteridae</taxon>
        <taxon>Polypterus</taxon>
    </lineage>
</organism>
<proteinExistence type="inferred from homology"/>
<evidence type="ECO:0000256" key="2">
    <source>
        <dbReference type="ARBA" id="ARBA00012513"/>
    </source>
</evidence>
<dbReference type="InterPro" id="IPR013098">
    <property type="entry name" value="Ig_I-set"/>
</dbReference>
<keyword evidence="7" id="KW-0393">Immunoglobulin domain</keyword>
<dbReference type="Pfam" id="PF07679">
    <property type="entry name" value="I-set"/>
    <property type="match status" value="1"/>
</dbReference>
<feature type="region of interest" description="Disordered" evidence="10">
    <location>
        <begin position="657"/>
        <end position="852"/>
    </location>
</feature>
<dbReference type="Gene3D" id="2.60.40.10">
    <property type="entry name" value="Immunoglobulins"/>
    <property type="match status" value="1"/>
</dbReference>
<comment type="catalytic activity">
    <reaction evidence="9">
        <text>L-seryl-[protein] + ATP = O-phospho-L-seryl-[protein] + ADP + H(+)</text>
        <dbReference type="Rhea" id="RHEA:17989"/>
        <dbReference type="Rhea" id="RHEA-COMP:9863"/>
        <dbReference type="Rhea" id="RHEA-COMP:11604"/>
        <dbReference type="ChEBI" id="CHEBI:15378"/>
        <dbReference type="ChEBI" id="CHEBI:29999"/>
        <dbReference type="ChEBI" id="CHEBI:30616"/>
        <dbReference type="ChEBI" id="CHEBI:83421"/>
        <dbReference type="ChEBI" id="CHEBI:456216"/>
        <dbReference type="EC" id="2.7.11.1"/>
    </reaction>
</comment>
<name>A0A8X8BTK0_POLSE</name>
<feature type="compositionally biased region" description="Basic and acidic residues" evidence="10">
    <location>
        <begin position="142"/>
        <end position="156"/>
    </location>
</feature>
<dbReference type="SMART" id="SM00811">
    <property type="entry name" value="Alpha_kinase"/>
    <property type="match status" value="1"/>
</dbReference>
<dbReference type="PROSITE" id="PS50835">
    <property type="entry name" value="IG_LIKE"/>
    <property type="match status" value="1"/>
</dbReference>
<evidence type="ECO:0000256" key="8">
    <source>
        <dbReference type="ARBA" id="ARBA00047899"/>
    </source>
</evidence>
<keyword evidence="6" id="KW-1015">Disulfide bond</keyword>
<keyword evidence="5 13" id="KW-0418">Kinase</keyword>
<protein>
    <recommendedName>
        <fullName evidence="2">non-specific serine/threonine protein kinase</fullName>
        <ecNumber evidence="2">2.7.11.1</ecNumber>
    </recommendedName>
</protein>
<feature type="non-terminal residue" evidence="13">
    <location>
        <position position="1363"/>
    </location>
</feature>
<comment type="similarity">
    <text evidence="1">Belongs to the protein kinase superfamily. Alpha-type protein kinase family. ALPK subfamily.</text>
</comment>
<dbReference type="SUPFAM" id="SSF56112">
    <property type="entry name" value="Protein kinase-like (PK-like)"/>
    <property type="match status" value="1"/>
</dbReference>
<evidence type="ECO:0000313" key="14">
    <source>
        <dbReference type="Proteomes" id="UP000886611"/>
    </source>
</evidence>
<dbReference type="GO" id="GO:0005524">
    <property type="term" value="F:ATP binding"/>
    <property type="evidence" value="ECO:0007669"/>
    <property type="project" value="InterPro"/>
</dbReference>
<evidence type="ECO:0000256" key="1">
    <source>
        <dbReference type="ARBA" id="ARBA00008651"/>
    </source>
</evidence>
<evidence type="ECO:0000313" key="13">
    <source>
        <dbReference type="EMBL" id="KAG2465871.1"/>
    </source>
</evidence>
<dbReference type="SUPFAM" id="SSF48726">
    <property type="entry name" value="Immunoglobulin"/>
    <property type="match status" value="1"/>
</dbReference>
<feature type="region of interest" description="Disordered" evidence="10">
    <location>
        <begin position="472"/>
        <end position="517"/>
    </location>
</feature>
<gene>
    <name evidence="13" type="primary">Alpk2</name>
    <name evidence="13" type="ORF">GTO96_0016310</name>
</gene>